<proteinExistence type="predicted"/>
<dbReference type="InterPro" id="IPR038725">
    <property type="entry name" value="YdaG_split_barrel_FMN-bd"/>
</dbReference>
<keyword evidence="3" id="KW-1185">Reference proteome</keyword>
<sequence length="175" mass="18902">MAASPSAAHDAEGVPVSDLSDVQKVAKLVKEFRFAMLTTTSPEGKLVARPMTVQEVEFDGDLWFIVARDSHTVRELGSDPVVGVSFASNDTWVSLSGTAQMIDDSHKVSELWNPWVEAWFPGGSDDPNVVLIKFTADSAEYWDSPGGRIASVISLVKSKVTGKAYDGGENDKVEL</sequence>
<gene>
    <name evidence="2" type="ORF">D6T64_01745</name>
</gene>
<evidence type="ECO:0000259" key="1">
    <source>
        <dbReference type="Pfam" id="PF16242"/>
    </source>
</evidence>
<dbReference type="InterPro" id="IPR052917">
    <property type="entry name" value="Stress-Dev_Protein"/>
</dbReference>
<dbReference type="PANTHER" id="PTHR34818:SF1">
    <property type="entry name" value="PROTEIN BLI-3"/>
    <property type="match status" value="1"/>
</dbReference>
<name>A0A3A5MQN7_9MICO</name>
<dbReference type="Gene3D" id="2.30.110.10">
    <property type="entry name" value="Electron Transport, Fmn-binding Protein, Chain A"/>
    <property type="match status" value="1"/>
</dbReference>
<organism evidence="2 3">
    <name type="scientific">Cryobacterium melibiosiphilum</name>
    <dbReference type="NCBI Taxonomy" id="995039"/>
    <lineage>
        <taxon>Bacteria</taxon>
        <taxon>Bacillati</taxon>
        <taxon>Actinomycetota</taxon>
        <taxon>Actinomycetes</taxon>
        <taxon>Micrococcales</taxon>
        <taxon>Microbacteriaceae</taxon>
        <taxon>Cryobacterium</taxon>
    </lineage>
</organism>
<dbReference type="Pfam" id="PF16242">
    <property type="entry name" value="Pyrid_ox_like"/>
    <property type="match status" value="1"/>
</dbReference>
<dbReference type="EMBL" id="QZVS01000046">
    <property type="protein sequence ID" value="RJT91441.1"/>
    <property type="molecule type" value="Genomic_DNA"/>
</dbReference>
<feature type="domain" description="General stress protein FMN-binding split barrel" evidence="1">
    <location>
        <begin position="21"/>
        <end position="166"/>
    </location>
</feature>
<evidence type="ECO:0000313" key="2">
    <source>
        <dbReference type="EMBL" id="RJT91441.1"/>
    </source>
</evidence>
<dbReference type="AlphaFoldDB" id="A0A3A5MQN7"/>
<dbReference type="OrthoDB" id="1432662at2"/>
<reference evidence="2 3" key="1">
    <citation type="submission" date="2018-09" db="EMBL/GenBank/DDBJ databases">
        <title>Novel species of Cryobacterium.</title>
        <authorList>
            <person name="Liu Q."/>
            <person name="Xin Y.-H."/>
        </authorList>
    </citation>
    <scope>NUCLEOTIDE SEQUENCE [LARGE SCALE GENOMIC DNA]</scope>
    <source>
        <strain evidence="2 3">Hh39</strain>
    </source>
</reference>
<dbReference type="InterPro" id="IPR012349">
    <property type="entry name" value="Split_barrel_FMN-bd"/>
</dbReference>
<dbReference type="SUPFAM" id="SSF50475">
    <property type="entry name" value="FMN-binding split barrel"/>
    <property type="match status" value="1"/>
</dbReference>
<accession>A0A3A5MQN7</accession>
<protein>
    <submittedName>
        <fullName evidence="2">Pyridoxamine 5'-phosphate oxidase</fullName>
    </submittedName>
</protein>
<dbReference type="PANTHER" id="PTHR34818">
    <property type="entry name" value="PROTEIN BLI-3"/>
    <property type="match status" value="1"/>
</dbReference>
<dbReference type="Proteomes" id="UP000272015">
    <property type="component" value="Unassembled WGS sequence"/>
</dbReference>
<comment type="caution">
    <text evidence="2">The sequence shown here is derived from an EMBL/GenBank/DDBJ whole genome shotgun (WGS) entry which is preliminary data.</text>
</comment>
<evidence type="ECO:0000313" key="3">
    <source>
        <dbReference type="Proteomes" id="UP000272015"/>
    </source>
</evidence>